<accession>A0A8T0RYP7</accession>
<organism evidence="2 3">
    <name type="scientific">Panicum virgatum</name>
    <name type="common">Blackwell switchgrass</name>
    <dbReference type="NCBI Taxonomy" id="38727"/>
    <lineage>
        <taxon>Eukaryota</taxon>
        <taxon>Viridiplantae</taxon>
        <taxon>Streptophyta</taxon>
        <taxon>Embryophyta</taxon>
        <taxon>Tracheophyta</taxon>
        <taxon>Spermatophyta</taxon>
        <taxon>Magnoliopsida</taxon>
        <taxon>Liliopsida</taxon>
        <taxon>Poales</taxon>
        <taxon>Poaceae</taxon>
        <taxon>PACMAD clade</taxon>
        <taxon>Panicoideae</taxon>
        <taxon>Panicodae</taxon>
        <taxon>Paniceae</taxon>
        <taxon>Panicinae</taxon>
        <taxon>Panicum</taxon>
        <taxon>Panicum sect. Hiantes</taxon>
    </lineage>
</organism>
<dbReference type="Proteomes" id="UP000823388">
    <property type="component" value="Chromosome 5N"/>
</dbReference>
<keyword evidence="3" id="KW-1185">Reference proteome</keyword>
<dbReference type="EMBL" id="CM029046">
    <property type="protein sequence ID" value="KAG2590155.1"/>
    <property type="molecule type" value="Genomic_DNA"/>
</dbReference>
<proteinExistence type="predicted"/>
<dbReference type="AlphaFoldDB" id="A0A8T0RYP7"/>
<feature type="region of interest" description="Disordered" evidence="1">
    <location>
        <begin position="44"/>
        <end position="65"/>
    </location>
</feature>
<comment type="caution">
    <text evidence="2">The sequence shown here is derived from an EMBL/GenBank/DDBJ whole genome shotgun (WGS) entry which is preliminary data.</text>
</comment>
<feature type="compositionally biased region" description="Basic residues" evidence="1">
    <location>
        <begin position="45"/>
        <end position="57"/>
    </location>
</feature>
<evidence type="ECO:0000256" key="1">
    <source>
        <dbReference type="SAM" id="MobiDB-lite"/>
    </source>
</evidence>
<feature type="region of interest" description="Disordered" evidence="1">
    <location>
        <begin position="123"/>
        <end position="149"/>
    </location>
</feature>
<gene>
    <name evidence="2" type="ORF">PVAP13_5NG282400</name>
</gene>
<name>A0A8T0RYP7_PANVG</name>
<evidence type="ECO:0000313" key="2">
    <source>
        <dbReference type="EMBL" id="KAG2590155.1"/>
    </source>
</evidence>
<feature type="compositionally biased region" description="Low complexity" evidence="1">
    <location>
        <begin position="123"/>
        <end position="142"/>
    </location>
</feature>
<sequence length="220" mass="23883">MPYKQSLKLHNSAISTITETAPSSGFQSNRASGFQSISSFIGIPRRGRFPSHRRRRSPSPSAASSCIVPAPLPPLSIAASGGRQVTHLPDLASCWIRKMAGSSAPKGVARLLAGAAPALRRGFKAPPQSSAAAARRVPPSRSLTTSARVREEGHDSEKFWRMMFVVGSVAYACRVVQIFSEKHADMRRAYEKNELAWAESRGKDERIKELERRLGSSGGI</sequence>
<evidence type="ECO:0000313" key="3">
    <source>
        <dbReference type="Proteomes" id="UP000823388"/>
    </source>
</evidence>
<protein>
    <submittedName>
        <fullName evidence="2">Uncharacterized protein</fullName>
    </submittedName>
</protein>
<reference evidence="2" key="1">
    <citation type="submission" date="2020-05" db="EMBL/GenBank/DDBJ databases">
        <title>WGS assembly of Panicum virgatum.</title>
        <authorList>
            <person name="Lovell J.T."/>
            <person name="Jenkins J."/>
            <person name="Shu S."/>
            <person name="Juenger T.E."/>
            <person name="Schmutz J."/>
        </authorList>
    </citation>
    <scope>NUCLEOTIDE SEQUENCE</scope>
    <source>
        <strain evidence="2">AP13</strain>
    </source>
</reference>